<dbReference type="AlphaFoldDB" id="A0A0A8YPQ1"/>
<proteinExistence type="predicted"/>
<feature type="region of interest" description="Disordered" evidence="1">
    <location>
        <begin position="1"/>
        <end position="21"/>
    </location>
</feature>
<evidence type="ECO:0000313" key="2">
    <source>
        <dbReference type="EMBL" id="JAD28694.1"/>
    </source>
</evidence>
<reference evidence="2" key="2">
    <citation type="journal article" date="2015" name="Data Brief">
        <title>Shoot transcriptome of the giant reed, Arundo donax.</title>
        <authorList>
            <person name="Barrero R.A."/>
            <person name="Guerrero F.D."/>
            <person name="Moolhuijzen P."/>
            <person name="Goolsby J.A."/>
            <person name="Tidwell J."/>
            <person name="Bellgard S.E."/>
            <person name="Bellgard M.I."/>
        </authorList>
    </citation>
    <scope>NUCLEOTIDE SEQUENCE</scope>
    <source>
        <tissue evidence="2">Shoot tissue taken approximately 20 cm above the soil surface</tissue>
    </source>
</reference>
<sequence>MFLDQGQKNGAKVKGSKESFV</sequence>
<dbReference type="EMBL" id="GBRH01269201">
    <property type="protein sequence ID" value="JAD28694.1"/>
    <property type="molecule type" value="Transcribed_RNA"/>
</dbReference>
<evidence type="ECO:0000256" key="1">
    <source>
        <dbReference type="SAM" id="MobiDB-lite"/>
    </source>
</evidence>
<name>A0A0A8YPQ1_ARUDO</name>
<accession>A0A0A8YPQ1</accession>
<reference evidence="2" key="1">
    <citation type="submission" date="2014-09" db="EMBL/GenBank/DDBJ databases">
        <authorList>
            <person name="Magalhaes I.L.F."/>
            <person name="Oliveira U."/>
            <person name="Santos F.R."/>
            <person name="Vidigal T.H.D.A."/>
            <person name="Brescovit A.D."/>
            <person name="Santos A.J."/>
        </authorList>
    </citation>
    <scope>NUCLEOTIDE SEQUENCE</scope>
    <source>
        <tissue evidence="2">Shoot tissue taken approximately 20 cm above the soil surface</tissue>
    </source>
</reference>
<protein>
    <submittedName>
        <fullName evidence="2">Uncharacterized protein</fullName>
    </submittedName>
</protein>
<organism evidence="2">
    <name type="scientific">Arundo donax</name>
    <name type="common">Giant reed</name>
    <name type="synonym">Donax arundinaceus</name>
    <dbReference type="NCBI Taxonomy" id="35708"/>
    <lineage>
        <taxon>Eukaryota</taxon>
        <taxon>Viridiplantae</taxon>
        <taxon>Streptophyta</taxon>
        <taxon>Embryophyta</taxon>
        <taxon>Tracheophyta</taxon>
        <taxon>Spermatophyta</taxon>
        <taxon>Magnoliopsida</taxon>
        <taxon>Liliopsida</taxon>
        <taxon>Poales</taxon>
        <taxon>Poaceae</taxon>
        <taxon>PACMAD clade</taxon>
        <taxon>Arundinoideae</taxon>
        <taxon>Arundineae</taxon>
        <taxon>Arundo</taxon>
    </lineage>
</organism>